<dbReference type="EMBL" id="BAAALS010000013">
    <property type="protein sequence ID" value="GAA1756551.1"/>
    <property type="molecule type" value="Genomic_DNA"/>
</dbReference>
<dbReference type="Proteomes" id="UP001500655">
    <property type="component" value="Unassembled WGS sequence"/>
</dbReference>
<dbReference type="InterPro" id="IPR020904">
    <property type="entry name" value="Sc_DH/Rdtase_CS"/>
</dbReference>
<dbReference type="Gene3D" id="3.40.50.720">
    <property type="entry name" value="NAD(P)-binding Rossmann-like Domain"/>
    <property type="match status" value="1"/>
</dbReference>
<evidence type="ECO:0000256" key="2">
    <source>
        <dbReference type="ARBA" id="ARBA00023002"/>
    </source>
</evidence>
<dbReference type="SUPFAM" id="SSF51735">
    <property type="entry name" value="NAD(P)-binding Rossmann-fold domains"/>
    <property type="match status" value="1"/>
</dbReference>
<dbReference type="PRINTS" id="PR00081">
    <property type="entry name" value="GDHRDH"/>
</dbReference>
<gene>
    <name evidence="3" type="ORF">GCM10009681_29630</name>
</gene>
<reference evidence="3 4" key="1">
    <citation type="journal article" date="2019" name="Int. J. Syst. Evol. Microbiol.">
        <title>The Global Catalogue of Microorganisms (GCM) 10K type strain sequencing project: providing services to taxonomists for standard genome sequencing and annotation.</title>
        <authorList>
            <consortium name="The Broad Institute Genomics Platform"/>
            <consortium name="The Broad Institute Genome Sequencing Center for Infectious Disease"/>
            <person name="Wu L."/>
            <person name="Ma J."/>
        </authorList>
    </citation>
    <scope>NUCLEOTIDE SEQUENCE [LARGE SCALE GENOMIC DNA]</scope>
    <source>
        <strain evidence="3 4">JCM 13249</strain>
    </source>
</reference>
<comment type="similarity">
    <text evidence="1">Belongs to the short-chain dehydrogenases/reductases (SDR) family.</text>
</comment>
<dbReference type="Pfam" id="PF13561">
    <property type="entry name" value="adh_short_C2"/>
    <property type="match status" value="1"/>
</dbReference>
<dbReference type="RefSeq" id="WP_344081788.1">
    <property type="nucleotide sequence ID" value="NZ_BAAALS010000013.1"/>
</dbReference>
<dbReference type="PROSITE" id="PS00061">
    <property type="entry name" value="ADH_SHORT"/>
    <property type="match status" value="1"/>
</dbReference>
<accession>A0ABN2KHY0</accession>
<sequence length="246" mass="25156">MAGEFTGKSAFVTGAASGIGLAVARKLAAGGARVALADYNADGVREAAATIEGALPIQLDVTDAAAVQVAVEQTVQAFGGLHLAVNNAGIGGEAAITGDYDIDAWRKVIDTNLNSVFYCLRYEIPAIKAVGGGAIVNMASILGTVGFASAPAYVAAKHGVVGLTRTAAIEHAGDNIRINSVGPAFIATPLLSHMDDATLQYLVSLHPTGRLGTPEEVAELTVFLLSDRASFITGSYHLVDGGYTAR</sequence>
<keyword evidence="4" id="KW-1185">Reference proteome</keyword>
<proteinExistence type="inferred from homology"/>
<protein>
    <submittedName>
        <fullName evidence="3">SDR family NAD(P)-dependent oxidoreductase</fullName>
    </submittedName>
</protein>
<evidence type="ECO:0000313" key="4">
    <source>
        <dbReference type="Proteomes" id="UP001500655"/>
    </source>
</evidence>
<comment type="caution">
    <text evidence="3">The sequence shown here is derived from an EMBL/GenBank/DDBJ whole genome shotgun (WGS) entry which is preliminary data.</text>
</comment>
<organism evidence="3 4">
    <name type="scientific">Luedemannella helvata</name>
    <dbReference type="NCBI Taxonomy" id="349315"/>
    <lineage>
        <taxon>Bacteria</taxon>
        <taxon>Bacillati</taxon>
        <taxon>Actinomycetota</taxon>
        <taxon>Actinomycetes</taxon>
        <taxon>Micromonosporales</taxon>
        <taxon>Micromonosporaceae</taxon>
        <taxon>Luedemannella</taxon>
    </lineage>
</organism>
<keyword evidence="2" id="KW-0560">Oxidoreductase</keyword>
<dbReference type="PANTHER" id="PTHR24321">
    <property type="entry name" value="DEHYDROGENASES, SHORT CHAIN"/>
    <property type="match status" value="1"/>
</dbReference>
<evidence type="ECO:0000313" key="3">
    <source>
        <dbReference type="EMBL" id="GAA1756551.1"/>
    </source>
</evidence>
<dbReference type="InterPro" id="IPR002347">
    <property type="entry name" value="SDR_fam"/>
</dbReference>
<dbReference type="InterPro" id="IPR036291">
    <property type="entry name" value="NAD(P)-bd_dom_sf"/>
</dbReference>
<name>A0ABN2KHY0_9ACTN</name>
<dbReference type="PRINTS" id="PR00080">
    <property type="entry name" value="SDRFAMILY"/>
</dbReference>
<evidence type="ECO:0000256" key="1">
    <source>
        <dbReference type="ARBA" id="ARBA00006484"/>
    </source>
</evidence>
<dbReference type="PANTHER" id="PTHR24321:SF8">
    <property type="entry name" value="ESTRADIOL 17-BETA-DEHYDROGENASE 8-RELATED"/>
    <property type="match status" value="1"/>
</dbReference>
<dbReference type="CDD" id="cd05233">
    <property type="entry name" value="SDR_c"/>
    <property type="match status" value="1"/>
</dbReference>